<dbReference type="GO" id="GO:0005524">
    <property type="term" value="F:ATP binding"/>
    <property type="evidence" value="ECO:0007669"/>
    <property type="project" value="UniProtKB-KW"/>
</dbReference>
<dbReference type="Pfam" id="PF14843">
    <property type="entry name" value="GF_recep_IV"/>
    <property type="match status" value="1"/>
</dbReference>
<dbReference type="InterPro" id="IPR000494">
    <property type="entry name" value="Rcpt_L-dom"/>
</dbReference>
<keyword evidence="4" id="KW-0547">Nucleotide-binding</keyword>
<evidence type="ECO:0000256" key="6">
    <source>
        <dbReference type="ARBA" id="ARBA00022840"/>
    </source>
</evidence>
<evidence type="ECO:0000256" key="5">
    <source>
        <dbReference type="ARBA" id="ARBA00022777"/>
    </source>
</evidence>
<proteinExistence type="predicted"/>
<organism evidence="12 13">
    <name type="scientific">Cervus elaphus hippelaphus</name>
    <name type="common">European red deer</name>
    <dbReference type="NCBI Taxonomy" id="46360"/>
    <lineage>
        <taxon>Eukaryota</taxon>
        <taxon>Metazoa</taxon>
        <taxon>Chordata</taxon>
        <taxon>Craniata</taxon>
        <taxon>Vertebrata</taxon>
        <taxon>Euteleostomi</taxon>
        <taxon>Mammalia</taxon>
        <taxon>Eutheria</taxon>
        <taxon>Laurasiatheria</taxon>
        <taxon>Artiodactyla</taxon>
        <taxon>Ruminantia</taxon>
        <taxon>Pecora</taxon>
        <taxon>Cervidae</taxon>
        <taxon>Cervinae</taxon>
        <taxon>Cervus</taxon>
    </lineage>
</organism>
<dbReference type="Pfam" id="PF01030">
    <property type="entry name" value="Recep_L_domain"/>
    <property type="match status" value="1"/>
</dbReference>
<evidence type="ECO:0000256" key="8">
    <source>
        <dbReference type="ARBA" id="ARBA00023180"/>
    </source>
</evidence>
<keyword evidence="2" id="KW-0597">Phosphoprotein</keyword>
<comment type="caution">
    <text evidence="12">The sequence shown here is derived from an EMBL/GenBank/DDBJ whole genome shotgun (WGS) entry which is preliminary data.</text>
</comment>
<gene>
    <name evidence="12" type="ORF">Celaphus_00010186</name>
</gene>
<dbReference type="EMBL" id="MKHE01000024">
    <property type="protein sequence ID" value="OWK02830.1"/>
    <property type="molecule type" value="Genomic_DNA"/>
</dbReference>
<feature type="domain" description="Receptor L-domain" evidence="10">
    <location>
        <begin position="11"/>
        <end position="90"/>
    </location>
</feature>
<protein>
    <recommendedName>
        <fullName evidence="1">receptor protein-tyrosine kinase</fullName>
        <ecNumber evidence="1">2.7.10.1</ecNumber>
    </recommendedName>
</protein>
<evidence type="ECO:0000313" key="12">
    <source>
        <dbReference type="EMBL" id="OWK02830.1"/>
    </source>
</evidence>
<dbReference type="Proteomes" id="UP000242450">
    <property type="component" value="Chromosome 24"/>
</dbReference>
<dbReference type="InterPro" id="IPR006212">
    <property type="entry name" value="Furin_repeat"/>
</dbReference>
<dbReference type="InterPro" id="IPR036941">
    <property type="entry name" value="Rcpt_L-dom_sf"/>
</dbReference>
<dbReference type="SMART" id="SM00261">
    <property type="entry name" value="FU"/>
    <property type="match status" value="1"/>
</dbReference>
<evidence type="ECO:0000256" key="4">
    <source>
        <dbReference type="ARBA" id="ARBA00022741"/>
    </source>
</evidence>
<keyword evidence="7" id="KW-0829">Tyrosine-protein kinase</keyword>
<dbReference type="InterPro" id="IPR032778">
    <property type="entry name" value="GF_recep_IV"/>
</dbReference>
<keyword evidence="13" id="KW-1185">Reference proteome</keyword>
<dbReference type="Gene3D" id="3.80.20.20">
    <property type="entry name" value="Receptor L-domain"/>
    <property type="match status" value="1"/>
</dbReference>
<name>A0A212CA22_CEREH</name>
<dbReference type="CDD" id="cd00064">
    <property type="entry name" value="FU"/>
    <property type="match status" value="1"/>
</dbReference>
<feature type="region of interest" description="Disordered" evidence="9">
    <location>
        <begin position="195"/>
        <end position="227"/>
    </location>
</feature>
<dbReference type="OrthoDB" id="6219513at2759"/>
<keyword evidence="8" id="KW-0325">Glycoprotein</keyword>
<dbReference type="SUPFAM" id="SSF52058">
    <property type="entry name" value="L domain-like"/>
    <property type="match status" value="1"/>
</dbReference>
<dbReference type="EC" id="2.7.10.1" evidence="1"/>
<evidence type="ECO:0000259" key="11">
    <source>
        <dbReference type="Pfam" id="PF14843"/>
    </source>
</evidence>
<keyword evidence="6" id="KW-0067">ATP-binding</keyword>
<dbReference type="AlphaFoldDB" id="A0A212CA22"/>
<sequence length="227" mass="25246">MEKKEKQDNHVPGFLLIQAWPENRTDLDAFENLEIIRGRTKQHGQFSLAVVGLSITSLGLRSLKEISDGDVIISGNQNLCYADTIRWKKLLGTSTQNAKISKNRSQQECSATGHICHPLCSSEGCWGPGPKYCLSCQNFSRGKECVEKCNILEGEPREFVENSECVQCHPECLPQAMNVTCTGRVRSTFDVIPTHKLEMRKDDPPPSRPLPTSSPSRPAPSHSRQGL</sequence>
<dbReference type="SUPFAM" id="SSF57184">
    <property type="entry name" value="Growth factor receptor domain"/>
    <property type="match status" value="1"/>
</dbReference>
<dbReference type="Gene3D" id="2.10.220.10">
    <property type="entry name" value="Hormone Receptor, Insulin-like Growth Factor Receptor 1, Chain A, domain 2"/>
    <property type="match status" value="1"/>
</dbReference>
<evidence type="ECO:0000256" key="9">
    <source>
        <dbReference type="SAM" id="MobiDB-lite"/>
    </source>
</evidence>
<keyword evidence="3" id="KW-0808">Transferase</keyword>
<reference evidence="12 13" key="1">
    <citation type="journal article" date="2018" name="Mol. Genet. Genomics">
        <title>The red deer Cervus elaphus genome CerEla1.0: sequencing, annotating, genes, and chromosomes.</title>
        <authorList>
            <person name="Bana N.A."/>
            <person name="Nyiri A."/>
            <person name="Nagy J."/>
            <person name="Frank K."/>
            <person name="Nagy T."/>
            <person name="Steger V."/>
            <person name="Schiller M."/>
            <person name="Lakatos P."/>
            <person name="Sugar L."/>
            <person name="Horn P."/>
            <person name="Barta E."/>
            <person name="Orosz L."/>
        </authorList>
    </citation>
    <scope>NUCLEOTIDE SEQUENCE [LARGE SCALE GENOMIC DNA]</scope>
    <source>
        <strain evidence="12">Hungarian</strain>
    </source>
</reference>
<feature type="compositionally biased region" description="Low complexity" evidence="9">
    <location>
        <begin position="210"/>
        <end position="227"/>
    </location>
</feature>
<accession>A0A212CA22</accession>
<keyword evidence="5" id="KW-0418">Kinase</keyword>
<evidence type="ECO:0000256" key="7">
    <source>
        <dbReference type="ARBA" id="ARBA00023137"/>
    </source>
</evidence>
<feature type="domain" description="Growth factor receptor" evidence="11">
    <location>
        <begin position="115"/>
        <end position="185"/>
    </location>
</feature>
<evidence type="ECO:0000259" key="10">
    <source>
        <dbReference type="Pfam" id="PF01030"/>
    </source>
</evidence>
<dbReference type="FunFam" id="2.10.220.10:FF:000008">
    <property type="entry name" value="Receptor protein-tyrosine kinase"/>
    <property type="match status" value="1"/>
</dbReference>
<dbReference type="GO" id="GO:0004714">
    <property type="term" value="F:transmembrane receptor protein tyrosine kinase activity"/>
    <property type="evidence" value="ECO:0007669"/>
    <property type="project" value="UniProtKB-EC"/>
</dbReference>
<evidence type="ECO:0000313" key="13">
    <source>
        <dbReference type="Proteomes" id="UP000242450"/>
    </source>
</evidence>
<dbReference type="InterPro" id="IPR009030">
    <property type="entry name" value="Growth_fac_rcpt_cys_sf"/>
</dbReference>
<feature type="compositionally biased region" description="Basic and acidic residues" evidence="9">
    <location>
        <begin position="195"/>
        <end position="205"/>
    </location>
</feature>
<evidence type="ECO:0000256" key="2">
    <source>
        <dbReference type="ARBA" id="ARBA00022553"/>
    </source>
</evidence>
<evidence type="ECO:0000256" key="3">
    <source>
        <dbReference type="ARBA" id="ARBA00022679"/>
    </source>
</evidence>
<evidence type="ECO:0000256" key="1">
    <source>
        <dbReference type="ARBA" id="ARBA00011902"/>
    </source>
</evidence>